<name>B2WHB1_PYRTR</name>
<gene>
    <name evidence="1" type="ORF">PTRG_09370</name>
</gene>
<reference evidence="2" key="1">
    <citation type="journal article" date="2013" name="G3 (Bethesda)">
        <title>Comparative genomics of a plant-pathogenic fungus, Pyrenophora tritici-repentis, reveals transduplication and the impact of repeat elements on pathogenicity and population divergence.</title>
        <authorList>
            <person name="Manning V.A."/>
            <person name="Pandelova I."/>
            <person name="Dhillon B."/>
            <person name="Wilhelm L.J."/>
            <person name="Goodwin S.B."/>
            <person name="Berlin A.M."/>
            <person name="Figueroa M."/>
            <person name="Freitag M."/>
            <person name="Hane J.K."/>
            <person name="Henrissat B."/>
            <person name="Holman W.H."/>
            <person name="Kodira C.D."/>
            <person name="Martin J."/>
            <person name="Oliver R.P."/>
            <person name="Robbertse B."/>
            <person name="Schackwitz W."/>
            <person name="Schwartz D.C."/>
            <person name="Spatafora J.W."/>
            <person name="Turgeon B.G."/>
            <person name="Yandava C."/>
            <person name="Young S."/>
            <person name="Zhou S."/>
            <person name="Zeng Q."/>
            <person name="Grigoriev I.V."/>
            <person name="Ma L.-J."/>
            <person name="Ciuffetti L.M."/>
        </authorList>
    </citation>
    <scope>NUCLEOTIDE SEQUENCE [LARGE SCALE GENOMIC DNA]</scope>
    <source>
        <strain evidence="2">Pt-1C-BFP</strain>
    </source>
</reference>
<dbReference type="EMBL" id="DS231625">
    <property type="protein sequence ID" value="EDU42421.1"/>
    <property type="molecule type" value="Genomic_DNA"/>
</dbReference>
<dbReference type="InParanoid" id="B2WHB1"/>
<dbReference type="AlphaFoldDB" id="B2WHB1"/>
<accession>B2WHB1</accession>
<evidence type="ECO:0000313" key="2">
    <source>
        <dbReference type="Proteomes" id="UP000001471"/>
    </source>
</evidence>
<protein>
    <submittedName>
        <fullName evidence="1">Uncharacterized protein</fullName>
    </submittedName>
</protein>
<evidence type="ECO:0000313" key="1">
    <source>
        <dbReference type="EMBL" id="EDU42421.1"/>
    </source>
</evidence>
<dbReference type="HOGENOM" id="CLU_3015272_0_0_1"/>
<proteinExistence type="predicted"/>
<organism evidence="1 2">
    <name type="scientific">Pyrenophora tritici-repentis (strain Pt-1C-BFP)</name>
    <name type="common">Wheat tan spot fungus</name>
    <name type="synonym">Drechslera tritici-repentis</name>
    <dbReference type="NCBI Taxonomy" id="426418"/>
    <lineage>
        <taxon>Eukaryota</taxon>
        <taxon>Fungi</taxon>
        <taxon>Dikarya</taxon>
        <taxon>Ascomycota</taxon>
        <taxon>Pezizomycotina</taxon>
        <taxon>Dothideomycetes</taxon>
        <taxon>Pleosporomycetidae</taxon>
        <taxon>Pleosporales</taxon>
        <taxon>Pleosporineae</taxon>
        <taxon>Pleosporaceae</taxon>
        <taxon>Pyrenophora</taxon>
    </lineage>
</organism>
<sequence>MPVYIKVYCGQSEGHGEKVSRYTLFLKLKGVIRVSVHNSVFQCGTCTGTGQRRLLL</sequence>
<dbReference type="Proteomes" id="UP000001471">
    <property type="component" value="Unassembled WGS sequence"/>
</dbReference>